<protein>
    <recommendedName>
        <fullName evidence="2">PGG domain-containing protein</fullName>
    </recommendedName>
</protein>
<dbReference type="InterPro" id="IPR026961">
    <property type="entry name" value="PGG_dom"/>
</dbReference>
<dbReference type="InterPro" id="IPR036770">
    <property type="entry name" value="Ankyrin_rpt-contain_sf"/>
</dbReference>
<reference evidence="3 4" key="1">
    <citation type="journal article" date="2018" name="Sci. Data">
        <title>The draft genome sequence of cork oak.</title>
        <authorList>
            <person name="Ramos A.M."/>
            <person name="Usie A."/>
            <person name="Barbosa P."/>
            <person name="Barros P.M."/>
            <person name="Capote T."/>
            <person name="Chaves I."/>
            <person name="Simoes F."/>
            <person name="Abreu I."/>
            <person name="Carrasquinho I."/>
            <person name="Faro C."/>
            <person name="Guimaraes J.B."/>
            <person name="Mendonca D."/>
            <person name="Nobrega F."/>
            <person name="Rodrigues L."/>
            <person name="Saibo N.J.M."/>
            <person name="Varela M.C."/>
            <person name="Egas C."/>
            <person name="Matos J."/>
            <person name="Miguel C.M."/>
            <person name="Oliveira M.M."/>
            <person name="Ricardo C.P."/>
            <person name="Goncalves S."/>
        </authorList>
    </citation>
    <scope>NUCLEOTIDE SEQUENCE [LARGE SCALE GENOMIC DNA]</scope>
    <source>
        <strain evidence="4">cv. HL8</strain>
    </source>
</reference>
<evidence type="ECO:0000256" key="1">
    <source>
        <dbReference type="SAM" id="Phobius"/>
    </source>
</evidence>
<dbReference type="Gene3D" id="1.25.40.20">
    <property type="entry name" value="Ankyrin repeat-containing domain"/>
    <property type="match status" value="1"/>
</dbReference>
<dbReference type="Proteomes" id="UP000237347">
    <property type="component" value="Unassembled WGS sequence"/>
</dbReference>
<name>A0AAW0K4P3_QUESU</name>
<dbReference type="GO" id="GO:0016020">
    <property type="term" value="C:membrane"/>
    <property type="evidence" value="ECO:0007669"/>
    <property type="project" value="TreeGrafter"/>
</dbReference>
<comment type="caution">
    <text evidence="3">The sequence shown here is derived from an EMBL/GenBank/DDBJ whole genome shotgun (WGS) entry which is preliminary data.</text>
</comment>
<feature type="domain" description="PGG" evidence="2">
    <location>
        <begin position="184"/>
        <end position="287"/>
    </location>
</feature>
<evidence type="ECO:0000313" key="3">
    <source>
        <dbReference type="EMBL" id="KAK7833847.1"/>
    </source>
</evidence>
<keyword evidence="4" id="KW-1185">Reference proteome</keyword>
<evidence type="ECO:0000259" key="2">
    <source>
        <dbReference type="Pfam" id="PF13962"/>
    </source>
</evidence>
<keyword evidence="1" id="KW-1133">Transmembrane helix</keyword>
<keyword evidence="1" id="KW-0472">Membrane</keyword>
<proteinExistence type="predicted"/>
<evidence type="ECO:0000313" key="4">
    <source>
        <dbReference type="Proteomes" id="UP000237347"/>
    </source>
</evidence>
<feature type="transmembrane region" description="Helical" evidence="1">
    <location>
        <begin position="295"/>
        <end position="315"/>
    </location>
</feature>
<dbReference type="AlphaFoldDB" id="A0AAW0K4P3"/>
<dbReference type="PANTHER" id="PTHR24177:SF292">
    <property type="entry name" value="ANKYRIN REPEAT FAMILY PROTEIN-RELATED"/>
    <property type="match status" value="1"/>
</dbReference>
<accession>A0AAW0K4P3</accession>
<keyword evidence="1" id="KW-0812">Transmembrane</keyword>
<dbReference type="SUPFAM" id="SSF140860">
    <property type="entry name" value="Pseudo ankyrin repeat-like"/>
    <property type="match status" value="1"/>
</dbReference>
<dbReference type="EMBL" id="PKMF04000397">
    <property type="protein sequence ID" value="KAK7833847.1"/>
    <property type="molecule type" value="Genomic_DNA"/>
</dbReference>
<organism evidence="3 4">
    <name type="scientific">Quercus suber</name>
    <name type="common">Cork oak</name>
    <dbReference type="NCBI Taxonomy" id="58331"/>
    <lineage>
        <taxon>Eukaryota</taxon>
        <taxon>Viridiplantae</taxon>
        <taxon>Streptophyta</taxon>
        <taxon>Embryophyta</taxon>
        <taxon>Tracheophyta</taxon>
        <taxon>Spermatophyta</taxon>
        <taxon>Magnoliopsida</taxon>
        <taxon>eudicotyledons</taxon>
        <taxon>Gunneridae</taxon>
        <taxon>Pentapetalae</taxon>
        <taxon>rosids</taxon>
        <taxon>fabids</taxon>
        <taxon>Fagales</taxon>
        <taxon>Fagaceae</taxon>
        <taxon>Quercus</taxon>
    </lineage>
</organism>
<dbReference type="Pfam" id="PF13962">
    <property type="entry name" value="PGG"/>
    <property type="match status" value="1"/>
</dbReference>
<sequence length="361" mass="40915">MLLYFSLSIPGLKFKQENSKQSQAKKLLEKCLQAYKGDVEISQVLFDAAEAGNIEYLIKLIRFDFDLLWKTRSTSKKSIFHIAVENRHESIFNLLNEIGSIGDLIINTKIEDTGNILHLAAGLAPKEKLNAITGAALQMQREILWFKKVEKVVPPAFKEMKNGNGETPYVLFERTHEELRKKGEKWMKDTSNYSMVVATLIASIMFSGEIANEPKDSPNLFRIFSVSSAIALFSSSTSLVMFLSILTSCYSYKDFLVWLPVRLLIGVATLCISIAAMMVAFFTSFWLNNLNQKELPVTFVVIGLFACAPILYVLLKRRLFVDIGRSTFFWCKPRQRLLYKEVTHEPANPANRTSQEVANLA</sequence>
<feature type="transmembrane region" description="Helical" evidence="1">
    <location>
        <begin position="220"/>
        <end position="243"/>
    </location>
</feature>
<dbReference type="PANTHER" id="PTHR24177">
    <property type="entry name" value="CASKIN"/>
    <property type="match status" value="1"/>
</dbReference>
<gene>
    <name evidence="3" type="ORF">CFP56_025187</name>
</gene>
<feature type="transmembrane region" description="Helical" evidence="1">
    <location>
        <begin position="255"/>
        <end position="283"/>
    </location>
</feature>